<protein>
    <submittedName>
        <fullName evidence="1">Uncharacterized protein</fullName>
    </submittedName>
</protein>
<organism evidence="1 2">
    <name type="scientific">Anaplasma phagocytophilum</name>
    <name type="common">Ehrlichia phagocytophila</name>
    <dbReference type="NCBI Taxonomy" id="948"/>
    <lineage>
        <taxon>Bacteria</taxon>
        <taxon>Pseudomonadati</taxon>
        <taxon>Pseudomonadota</taxon>
        <taxon>Alphaproteobacteria</taxon>
        <taxon>Rickettsiales</taxon>
        <taxon>Anaplasmataceae</taxon>
        <taxon>Anaplasma</taxon>
        <taxon>phagocytophilum group</taxon>
    </lineage>
</organism>
<reference evidence="1 2" key="1">
    <citation type="submission" date="2014-09" db="EMBL/GenBank/DDBJ databases">
        <authorList>
            <person name="Loux Valentin"/>
            <person name="Dugat Thibaut"/>
        </authorList>
    </citation>
    <scope>NUCLEOTIDE SEQUENCE [LARGE SCALE GENOMIC DNA]</scope>
    <source>
        <strain evidence="1 2">BOV-10_179</strain>
    </source>
</reference>
<sequence length="43" mass="4253">MRAGTSSSRALQGAAGLAPGTSLISLESMTYGTESVASVDASY</sequence>
<proteinExistence type="predicted"/>
<dbReference type="AlphaFoldDB" id="A0A098EG49"/>
<dbReference type="EMBL" id="CCXQ01000075">
    <property type="protein sequence ID" value="CEG20757.1"/>
    <property type="molecule type" value="Genomic_DNA"/>
</dbReference>
<dbReference type="Proteomes" id="UP000055047">
    <property type="component" value="Unassembled WGS sequence"/>
</dbReference>
<evidence type="ECO:0000313" key="2">
    <source>
        <dbReference type="Proteomes" id="UP000055047"/>
    </source>
</evidence>
<evidence type="ECO:0000313" key="1">
    <source>
        <dbReference type="EMBL" id="CEG20757.1"/>
    </source>
</evidence>
<name>A0A098EG49_ANAPH</name>
<gene>
    <name evidence="1" type="ORF">ANAPHAGO_00493</name>
</gene>
<accession>A0A098EG49</accession>